<dbReference type="OrthoDB" id="5088465at2759"/>
<dbReference type="VEuPathDB" id="FungiDB:FOC4_g10001668"/>
<reference evidence="2" key="1">
    <citation type="submission" date="2016-09" db="EMBL/GenBank/DDBJ databases">
        <authorList>
            <person name="Guldener U."/>
        </authorList>
    </citation>
    <scope>NUCLEOTIDE SEQUENCE [LARGE SCALE GENOMIC DNA]</scope>
    <source>
        <strain evidence="2">V64-1</strain>
    </source>
</reference>
<sequence length="353" mass="40950">MPSDIFNWLPPEVHLNIVDNLQSLHNTRSFTSASPTARRYFHANQRTSFLWPYILEIQANLGDEALVPLALILLQVRKVRAQTRGLTSLQIEQRIRPYLDAVARFDKSEPAEEWKTNLGCISAVINMIREFGPITAGSVNGFRNHLSGIARYDINIFANRGHAINVFLRYDLYCQLACNGEETLFTQREAEREQVNELESYLHKRLKHPQQAHHPWIPDTMMKLIKQRHRDILLSVDDTFGTSRSARRERNQVEDIIRLGGPGPSVLRRLQQCRFVTRQRDDETTYLDYVSLQGFPFLHHLEQLEAEAQKPYVLDIFFKVTTKRLQELAGIRVATRSAARRESTYQTYAFSWG</sequence>
<evidence type="ECO:0000313" key="2">
    <source>
        <dbReference type="Proteomes" id="UP000219369"/>
    </source>
</evidence>
<dbReference type="VEuPathDB" id="FungiDB:FOXG_19100"/>
<dbReference type="VEuPathDB" id="FungiDB:FOC1_g10002089"/>
<protein>
    <submittedName>
        <fullName evidence="1">Uncharacterized protein</fullName>
    </submittedName>
</protein>
<dbReference type="Proteomes" id="UP000219369">
    <property type="component" value="Unassembled WGS sequence"/>
</dbReference>
<gene>
    <name evidence="1" type="ORF">FRV6_10104</name>
</gene>
<evidence type="ECO:0000313" key="1">
    <source>
        <dbReference type="EMBL" id="SCO85977.1"/>
    </source>
</evidence>
<accession>A0A2H3TBP4</accession>
<dbReference type="EMBL" id="FMJY01000005">
    <property type="protein sequence ID" value="SCO85977.1"/>
    <property type="molecule type" value="Genomic_DNA"/>
</dbReference>
<dbReference type="AlphaFoldDB" id="A0A2H3TBP4"/>
<name>A0A2H3TBP4_FUSOX</name>
<proteinExistence type="predicted"/>
<dbReference type="VEuPathDB" id="FungiDB:FOZG_07949"/>
<organism evidence="1 2">
    <name type="scientific">Fusarium oxysporum</name>
    <name type="common">Fusarium vascular wilt</name>
    <dbReference type="NCBI Taxonomy" id="5507"/>
    <lineage>
        <taxon>Eukaryota</taxon>
        <taxon>Fungi</taxon>
        <taxon>Dikarya</taxon>
        <taxon>Ascomycota</taxon>
        <taxon>Pezizomycotina</taxon>
        <taxon>Sordariomycetes</taxon>
        <taxon>Hypocreomycetidae</taxon>
        <taxon>Hypocreales</taxon>
        <taxon>Nectriaceae</taxon>
        <taxon>Fusarium</taxon>
        <taxon>Fusarium oxysporum species complex</taxon>
    </lineage>
</organism>